<dbReference type="SMART" id="SM00304">
    <property type="entry name" value="HAMP"/>
    <property type="match status" value="1"/>
</dbReference>
<name>A0A3D9HT48_9BACL</name>
<dbReference type="Pfam" id="PF00672">
    <property type="entry name" value="HAMP"/>
    <property type="match status" value="1"/>
</dbReference>
<evidence type="ECO:0000313" key="8">
    <source>
        <dbReference type="EMBL" id="RED52610.1"/>
    </source>
</evidence>
<comment type="subcellular location">
    <subcellularLocation>
        <location evidence="1">Cell membrane</location>
        <topology evidence="1">Multi-pass membrane protein</topology>
    </subcellularLocation>
</comment>
<evidence type="ECO:0000256" key="6">
    <source>
        <dbReference type="SAM" id="Phobius"/>
    </source>
</evidence>
<dbReference type="EMBL" id="QRDY01000033">
    <property type="protein sequence ID" value="RED52610.1"/>
    <property type="molecule type" value="Genomic_DNA"/>
</dbReference>
<keyword evidence="6" id="KW-1133">Transmembrane helix</keyword>
<proteinExistence type="predicted"/>
<evidence type="ECO:0000256" key="4">
    <source>
        <dbReference type="ARBA" id="ARBA00022679"/>
    </source>
</evidence>
<dbReference type="GO" id="GO:0000155">
    <property type="term" value="F:phosphorelay sensor kinase activity"/>
    <property type="evidence" value="ECO:0007669"/>
    <property type="project" value="InterPro"/>
</dbReference>
<keyword evidence="4" id="KW-0808">Transferase</keyword>
<keyword evidence="3" id="KW-0597">Phosphoprotein</keyword>
<organism evidence="8 9">
    <name type="scientific">Cohnella lupini</name>
    <dbReference type="NCBI Taxonomy" id="1294267"/>
    <lineage>
        <taxon>Bacteria</taxon>
        <taxon>Bacillati</taxon>
        <taxon>Bacillota</taxon>
        <taxon>Bacilli</taxon>
        <taxon>Bacillales</taxon>
        <taxon>Paenibacillaceae</taxon>
        <taxon>Cohnella</taxon>
    </lineage>
</organism>
<dbReference type="InterPro" id="IPR036890">
    <property type="entry name" value="HATPase_C_sf"/>
</dbReference>
<keyword evidence="9" id="KW-1185">Reference proteome</keyword>
<dbReference type="Pfam" id="PF06580">
    <property type="entry name" value="His_kinase"/>
    <property type="match status" value="1"/>
</dbReference>
<evidence type="ECO:0000256" key="1">
    <source>
        <dbReference type="ARBA" id="ARBA00004651"/>
    </source>
</evidence>
<dbReference type="SUPFAM" id="SSF55874">
    <property type="entry name" value="ATPase domain of HSP90 chaperone/DNA topoisomerase II/histidine kinase"/>
    <property type="match status" value="1"/>
</dbReference>
<comment type="caution">
    <text evidence="8">The sequence shown here is derived from an EMBL/GenBank/DDBJ whole genome shotgun (WGS) entry which is preliminary data.</text>
</comment>
<keyword evidence="8" id="KW-0418">Kinase</keyword>
<dbReference type="Gene3D" id="3.30.565.10">
    <property type="entry name" value="Histidine kinase-like ATPase, C-terminal domain"/>
    <property type="match status" value="1"/>
</dbReference>
<dbReference type="GO" id="GO:0005886">
    <property type="term" value="C:plasma membrane"/>
    <property type="evidence" value="ECO:0007669"/>
    <property type="project" value="UniProtKB-SubCell"/>
</dbReference>
<dbReference type="Gene3D" id="6.10.340.10">
    <property type="match status" value="1"/>
</dbReference>
<keyword evidence="6" id="KW-0812">Transmembrane</keyword>
<dbReference type="PANTHER" id="PTHR34220:SF7">
    <property type="entry name" value="SENSOR HISTIDINE KINASE YPDA"/>
    <property type="match status" value="1"/>
</dbReference>
<reference evidence="8 9" key="1">
    <citation type="submission" date="2018-07" db="EMBL/GenBank/DDBJ databases">
        <title>Genomic Encyclopedia of Type Strains, Phase III (KMG-III): the genomes of soil and plant-associated and newly described type strains.</title>
        <authorList>
            <person name="Whitman W."/>
        </authorList>
    </citation>
    <scope>NUCLEOTIDE SEQUENCE [LARGE SCALE GENOMIC DNA]</scope>
    <source>
        <strain evidence="8 9">CECT 8236</strain>
    </source>
</reference>
<dbReference type="AlphaFoldDB" id="A0A3D9HT48"/>
<dbReference type="RefSeq" id="WP_181907626.1">
    <property type="nucleotide sequence ID" value="NZ_QRDY01000033.1"/>
</dbReference>
<evidence type="ECO:0000313" key="9">
    <source>
        <dbReference type="Proteomes" id="UP000256869"/>
    </source>
</evidence>
<keyword evidence="5 6" id="KW-0472">Membrane</keyword>
<evidence type="ECO:0000256" key="2">
    <source>
        <dbReference type="ARBA" id="ARBA00022475"/>
    </source>
</evidence>
<keyword evidence="2" id="KW-1003">Cell membrane</keyword>
<dbReference type="PANTHER" id="PTHR34220">
    <property type="entry name" value="SENSOR HISTIDINE KINASE YPDA"/>
    <property type="match status" value="1"/>
</dbReference>
<evidence type="ECO:0000256" key="3">
    <source>
        <dbReference type="ARBA" id="ARBA00022553"/>
    </source>
</evidence>
<feature type="transmembrane region" description="Helical" evidence="6">
    <location>
        <begin position="12"/>
        <end position="34"/>
    </location>
</feature>
<evidence type="ECO:0000259" key="7">
    <source>
        <dbReference type="PROSITE" id="PS50885"/>
    </source>
</evidence>
<accession>A0A3D9HT48</accession>
<dbReference type="PROSITE" id="PS50885">
    <property type="entry name" value="HAMP"/>
    <property type="match status" value="1"/>
</dbReference>
<gene>
    <name evidence="8" type="ORF">DFP95_1338</name>
</gene>
<feature type="transmembrane region" description="Helical" evidence="6">
    <location>
        <begin position="292"/>
        <end position="313"/>
    </location>
</feature>
<dbReference type="Proteomes" id="UP000256869">
    <property type="component" value="Unassembled WGS sequence"/>
</dbReference>
<protein>
    <submittedName>
        <fullName evidence="8">Two-component system sensor histidine kinase YesM</fullName>
    </submittedName>
</protein>
<dbReference type="InterPro" id="IPR050640">
    <property type="entry name" value="Bact_2-comp_sensor_kinase"/>
</dbReference>
<evidence type="ECO:0000256" key="5">
    <source>
        <dbReference type="ARBA" id="ARBA00023136"/>
    </source>
</evidence>
<sequence length="593" mass="68017">MIRNLLPRRFTLFPKLIFAFMLVIAPLYILGLVINQMGESRIKSELSSSLQSRVSYYLSSLEAEKEHMQKLEQEMLSDKDLIAISVLSDIMPLHEWSERVMRVQSKLQLVLNSSVYIKNVSAHMLTVNRTLSIKNAISDKIEDDYEAVKPGEGIEYNDFQYWNDRLFLGLAYPDEIRNSRTMPNYVLSIELDIGQLRSTLRKFTDYDRSGAVLLGPGNGWAIDGAQDADKLAVLESFSANLAELGTKEGIEPIRMDGEKVLAAYRYSEKFGAYLFVYVPQDQVFGRIHTYGMLFWILSIVSVFIVVFYSYWLYRLIHMPLQKLIRSFRKVEAGEMAPVSLPKRGDEFHYLFQRFNQMVDNLQQLIHQVYEQKLRAKSSELKQLQSQINPHFLYNTYYILFRLAKMNENESVASFSRYLGEYFRYITRSKSSEVPLEAEAKHSKTYVEIQNVRFGNRIAVDFGPVPDDCKDIIVPKLIIQPILENAYQHGLENKKANGSIVVGFSRAGEVVAITVEDNGESLTDETLKKLTADLLDQKLDKEYTGLLNVHQRLFIMFGAEYGIKVSRGESGGLKVDLHIGTKRLGQTNELQSEE</sequence>
<dbReference type="InterPro" id="IPR003660">
    <property type="entry name" value="HAMP_dom"/>
</dbReference>
<dbReference type="InterPro" id="IPR010559">
    <property type="entry name" value="Sig_transdc_His_kin_internal"/>
</dbReference>
<dbReference type="SUPFAM" id="SSF158472">
    <property type="entry name" value="HAMP domain-like"/>
    <property type="match status" value="1"/>
</dbReference>
<feature type="domain" description="HAMP" evidence="7">
    <location>
        <begin position="314"/>
        <end position="366"/>
    </location>
</feature>
<dbReference type="CDD" id="cd06225">
    <property type="entry name" value="HAMP"/>
    <property type="match status" value="1"/>
</dbReference>